<dbReference type="InterPro" id="IPR050323">
    <property type="entry name" value="Ribosomal_protein_uL10"/>
</dbReference>
<keyword evidence="10" id="KW-1185">Reference proteome</keyword>
<evidence type="ECO:0000256" key="3">
    <source>
        <dbReference type="ARBA" id="ARBA00022884"/>
    </source>
</evidence>
<comment type="subunit">
    <text evidence="6">Part of the 50S ribosomal subunit. Forms part of the ribosomal stalk which helps the ribosome interact with GTP-bound translation factors. Forms a heptameric L10(L12)2(L12)2(L12)2 complex, where L10 forms an elongated spine to which the L12 dimers bind in a sequential fashion.</text>
</comment>
<reference evidence="9" key="1">
    <citation type="submission" date="2022-09" db="EMBL/GenBank/DDBJ databases">
        <title>Actin cytoskeleton and complex cell architecture in an #Asgard archaeon.</title>
        <authorList>
            <person name="Ponce Toledo R.I."/>
            <person name="Schleper C."/>
            <person name="Rodrigues Oliveira T."/>
            <person name="Wollweber F."/>
            <person name="Xu J."/>
            <person name="Rittmann S."/>
            <person name="Klingl A."/>
            <person name="Pilhofer M."/>
        </authorList>
    </citation>
    <scope>NUCLEOTIDE SEQUENCE</scope>
    <source>
        <strain evidence="9">B-35</strain>
    </source>
</reference>
<keyword evidence="5 6" id="KW-0687">Ribonucleoprotein</keyword>
<dbReference type="Gene3D" id="3.30.70.1730">
    <property type="match status" value="1"/>
</dbReference>
<sequence length="319" mass="34258">MVMHKPHISKAKAAEVERLTELVGRYNVIGLARISKVPAKALHGLRDTLRGDVVITMSKKKLILKAFEAAGKNNLQHLAEEIDGITALLFTDMNPIKLAQFLESKAVKGPAKPGDIAPMEIIVKAGDTKIAPGPIISELNQNLKAPTMIKNGTVHIRNDTVTHKVGDLIDAKQAQLLARLGVEPMTIKLDFYSAWEDGEIIPEAVLHLDMEEILGNVQLAASQALNLALGIGMITSETVEPMIAKAHRSAVAVALELPIIIPDLVDQYLAKATRIANAVNASALGLEVAPVVEESAAEPEKEEEKEEEEEPAGLGALFG</sequence>
<dbReference type="Pfam" id="PF00466">
    <property type="entry name" value="Ribosomal_L10"/>
    <property type="match status" value="1"/>
</dbReference>
<comment type="function">
    <text evidence="6">Forms part of the ribosomal stalk, playing a central role in the interaction of the ribosome with GTP-bound translation factors.</text>
</comment>
<dbReference type="Gene3D" id="6.10.140.760">
    <property type="match status" value="1"/>
</dbReference>
<evidence type="ECO:0000256" key="4">
    <source>
        <dbReference type="ARBA" id="ARBA00022980"/>
    </source>
</evidence>
<dbReference type="InterPro" id="IPR022909">
    <property type="entry name" value="Ribosomal_uL10_arc"/>
</dbReference>
<feature type="region of interest" description="Disordered" evidence="7">
    <location>
        <begin position="293"/>
        <end position="319"/>
    </location>
</feature>
<dbReference type="Pfam" id="PF17777">
    <property type="entry name" value="RL10P_insert"/>
    <property type="match status" value="1"/>
</dbReference>
<keyword evidence="3 6" id="KW-0694">RNA-binding</keyword>
<accession>A0ABY6HZQ0</accession>
<protein>
    <recommendedName>
        <fullName evidence="6">Large ribosomal subunit protein uL10</fullName>
    </recommendedName>
    <alternativeName>
        <fullName evidence="6">Acidic ribosomal protein P0 homolog</fullName>
    </alternativeName>
</protein>
<name>A0ABY6HZQ0_9ARCH</name>
<proteinExistence type="inferred from homology"/>
<evidence type="ECO:0000256" key="5">
    <source>
        <dbReference type="ARBA" id="ARBA00023274"/>
    </source>
</evidence>
<dbReference type="PANTHER" id="PTHR45699">
    <property type="entry name" value="60S ACIDIC RIBOSOMAL PROTEIN P0"/>
    <property type="match status" value="1"/>
</dbReference>
<dbReference type="Proteomes" id="UP001208689">
    <property type="component" value="Chromosome"/>
</dbReference>
<dbReference type="InterPro" id="IPR043141">
    <property type="entry name" value="Ribosomal_uL10-like_sf"/>
</dbReference>
<feature type="compositionally biased region" description="Acidic residues" evidence="7">
    <location>
        <begin position="295"/>
        <end position="311"/>
    </location>
</feature>
<dbReference type="HAMAP" id="MF_00280">
    <property type="entry name" value="Ribosomal_uL10_arch"/>
    <property type="match status" value="1"/>
</dbReference>
<evidence type="ECO:0000313" key="10">
    <source>
        <dbReference type="Proteomes" id="UP001208689"/>
    </source>
</evidence>
<organism evidence="9 10">
    <name type="scientific">Candidatus Lokiarchaeum ossiferum</name>
    <dbReference type="NCBI Taxonomy" id="2951803"/>
    <lineage>
        <taxon>Archaea</taxon>
        <taxon>Promethearchaeati</taxon>
        <taxon>Promethearchaeota</taxon>
        <taxon>Promethearchaeia</taxon>
        <taxon>Promethearchaeales</taxon>
        <taxon>Promethearchaeaceae</taxon>
        <taxon>Candidatus Lokiarchaeum</taxon>
    </lineage>
</organism>
<evidence type="ECO:0000256" key="7">
    <source>
        <dbReference type="SAM" id="MobiDB-lite"/>
    </source>
</evidence>
<gene>
    <name evidence="6" type="primary">rpl10</name>
    <name evidence="6" type="synonym">rplP0</name>
    <name evidence="9" type="ORF">NEF87_004209</name>
</gene>
<evidence type="ECO:0000256" key="1">
    <source>
        <dbReference type="ARBA" id="ARBA00008889"/>
    </source>
</evidence>
<dbReference type="SUPFAM" id="SSF160369">
    <property type="entry name" value="Ribosomal protein L10-like"/>
    <property type="match status" value="1"/>
</dbReference>
<feature type="domain" description="Large ribosomal subunit protein uL10-like insertion" evidence="8">
    <location>
        <begin position="111"/>
        <end position="182"/>
    </location>
</feature>
<evidence type="ECO:0000256" key="2">
    <source>
        <dbReference type="ARBA" id="ARBA00022730"/>
    </source>
</evidence>
<dbReference type="InterPro" id="IPR043164">
    <property type="entry name" value="Ribosomal_uL10-like_insert_sf"/>
</dbReference>
<dbReference type="InterPro" id="IPR001790">
    <property type="entry name" value="Ribosomal_uL10"/>
</dbReference>
<keyword evidence="4 6" id="KW-0689">Ribosomal protein</keyword>
<dbReference type="InterPro" id="IPR040637">
    <property type="entry name" value="Ribosomal_uL10-like_insert"/>
</dbReference>
<dbReference type="EMBL" id="CP104013">
    <property type="protein sequence ID" value="UYP47924.1"/>
    <property type="molecule type" value="Genomic_DNA"/>
</dbReference>
<dbReference type="PANTHER" id="PTHR45699:SF3">
    <property type="entry name" value="LARGE RIBOSOMAL SUBUNIT PROTEIN UL10"/>
    <property type="match status" value="1"/>
</dbReference>
<dbReference type="GO" id="GO:0005840">
    <property type="term" value="C:ribosome"/>
    <property type="evidence" value="ECO:0007669"/>
    <property type="project" value="UniProtKB-KW"/>
</dbReference>
<keyword evidence="2 6" id="KW-0699">rRNA-binding</keyword>
<evidence type="ECO:0000256" key="6">
    <source>
        <dbReference type="HAMAP-Rule" id="MF_00280"/>
    </source>
</evidence>
<evidence type="ECO:0000313" key="9">
    <source>
        <dbReference type="EMBL" id="UYP47924.1"/>
    </source>
</evidence>
<dbReference type="Gene3D" id="3.90.105.20">
    <property type="match status" value="1"/>
</dbReference>
<comment type="similarity">
    <text evidence="1 6">Belongs to the universal ribosomal protein uL10 family.</text>
</comment>
<evidence type="ECO:0000259" key="8">
    <source>
        <dbReference type="Pfam" id="PF17777"/>
    </source>
</evidence>